<evidence type="ECO:0000313" key="2">
    <source>
        <dbReference type="Proteomes" id="UP000596742"/>
    </source>
</evidence>
<dbReference type="OrthoDB" id="6101231at2759"/>
<proteinExistence type="predicted"/>
<name>A0A8B6G6Z6_MYTGA</name>
<accession>A0A8B6G6Z6</accession>
<sequence>MLATGVWVRMLANRGTVQNVSDVAVGDVGDVGEQGYWLECWRRWRTRVLVRMLATEQGFWLECWRRWRRWRTGVLVRMLATLATLANRGTVQNVGDVGDVGEPGSGNDDLDFSNWFSFDITPHGEIMRVYHPANEHTDVLTAKKGFVSLLAAKLHYDKENEQSSTEWSYKTEEFGNEGHHNATYSVIRTPTGIEFKKTRQSTPIPNAKGRHMKYDKTAHSDKTIKELKGIIKDSVDCIRDEPEQGSRKVLTCFHELVEALGSLPDEELNNIAKGYFIVLKPV</sequence>
<dbReference type="EMBL" id="UYJE01007970">
    <property type="protein sequence ID" value="VDI59671.1"/>
    <property type="molecule type" value="Genomic_DNA"/>
</dbReference>
<dbReference type="Gene3D" id="2.30.230.10">
    <property type="entry name" value="Lipovitellin, beta-sheet shell regions, chain A"/>
    <property type="match status" value="1"/>
</dbReference>
<keyword evidence="2" id="KW-1185">Reference proteome</keyword>
<dbReference type="InterPro" id="IPR015816">
    <property type="entry name" value="Vitellinogen_b-sht_N"/>
</dbReference>
<dbReference type="AlphaFoldDB" id="A0A8B6G6Z6"/>
<dbReference type="Proteomes" id="UP000596742">
    <property type="component" value="Unassembled WGS sequence"/>
</dbReference>
<protein>
    <submittedName>
        <fullName evidence="1">Uncharacterized protein</fullName>
    </submittedName>
</protein>
<comment type="caution">
    <text evidence="1">The sequence shown here is derived from an EMBL/GenBank/DDBJ whole genome shotgun (WGS) entry which is preliminary data.</text>
</comment>
<evidence type="ECO:0000313" key="1">
    <source>
        <dbReference type="EMBL" id="VDI59671.1"/>
    </source>
</evidence>
<reference evidence="1" key="1">
    <citation type="submission" date="2018-11" db="EMBL/GenBank/DDBJ databases">
        <authorList>
            <person name="Alioto T."/>
            <person name="Alioto T."/>
        </authorList>
    </citation>
    <scope>NUCLEOTIDE SEQUENCE</scope>
</reference>
<gene>
    <name evidence="1" type="ORF">MGAL_10B034260</name>
</gene>
<feature type="non-terminal residue" evidence="1">
    <location>
        <position position="282"/>
    </location>
</feature>
<organism evidence="1 2">
    <name type="scientific">Mytilus galloprovincialis</name>
    <name type="common">Mediterranean mussel</name>
    <dbReference type="NCBI Taxonomy" id="29158"/>
    <lineage>
        <taxon>Eukaryota</taxon>
        <taxon>Metazoa</taxon>
        <taxon>Spiralia</taxon>
        <taxon>Lophotrochozoa</taxon>
        <taxon>Mollusca</taxon>
        <taxon>Bivalvia</taxon>
        <taxon>Autobranchia</taxon>
        <taxon>Pteriomorphia</taxon>
        <taxon>Mytilida</taxon>
        <taxon>Mytiloidea</taxon>
        <taxon>Mytilidae</taxon>
        <taxon>Mytilinae</taxon>
        <taxon>Mytilus</taxon>
    </lineage>
</organism>
<dbReference type="GO" id="GO:0005319">
    <property type="term" value="F:lipid transporter activity"/>
    <property type="evidence" value="ECO:0007669"/>
    <property type="project" value="InterPro"/>
</dbReference>